<gene>
    <name evidence="3" type="ORF">NTE_00979</name>
</gene>
<evidence type="ECO:0000313" key="3">
    <source>
        <dbReference type="EMBL" id="AIF83054.1"/>
    </source>
</evidence>
<reference evidence="3 4" key="1">
    <citation type="journal article" date="2014" name="PLoS ONE">
        <title>Genome Sequence of Candidatus Nitrososphaera evergladensis from Group I.1b Enriched from Everglades Soil Reveals Novel Genomic Features of the Ammonia-Oxidizing Archaea.</title>
        <authorList>
            <person name="Zhalnina K.V."/>
            <person name="Dias R."/>
            <person name="Leonard M.T."/>
            <person name="Dorr de Quadros P."/>
            <person name="Camargo F.A."/>
            <person name="Drew J.C."/>
            <person name="Farmerie W.G."/>
            <person name="Daroub S.H."/>
            <person name="Triplett E.W."/>
        </authorList>
    </citation>
    <scope>NUCLEOTIDE SEQUENCE [LARGE SCALE GENOMIC DNA]</scope>
    <source>
        <strain evidence="3 4">SR1</strain>
    </source>
</reference>
<keyword evidence="4" id="KW-1185">Reference proteome</keyword>
<dbReference type="OrthoDB" id="8815at2157"/>
<name>A0A075MUS4_9ARCH</name>
<dbReference type="InterPro" id="IPR023393">
    <property type="entry name" value="START-like_dom_sf"/>
</dbReference>
<organism evidence="3 4">
    <name type="scientific">Candidatus Nitrososphaera evergladensis SR1</name>
    <dbReference type="NCBI Taxonomy" id="1459636"/>
    <lineage>
        <taxon>Archaea</taxon>
        <taxon>Nitrososphaerota</taxon>
        <taxon>Nitrososphaeria</taxon>
        <taxon>Nitrososphaerales</taxon>
        <taxon>Nitrososphaeraceae</taxon>
        <taxon>Nitrososphaera</taxon>
    </lineage>
</organism>
<evidence type="ECO:0000256" key="1">
    <source>
        <dbReference type="ARBA" id="ARBA00006817"/>
    </source>
</evidence>
<dbReference type="InterPro" id="IPR013538">
    <property type="entry name" value="ASHA1/2-like_C"/>
</dbReference>
<dbReference type="SUPFAM" id="SSF55961">
    <property type="entry name" value="Bet v1-like"/>
    <property type="match status" value="1"/>
</dbReference>
<dbReference type="AlphaFoldDB" id="A0A075MUS4"/>
<sequence length="146" mass="16707">MELRFDVYAKIRKPVAEVFDAVYNPKKLSGYFATGGASGPLDEGKTVTWDFHDFPGAFPVHVKQVIMNQKIVFEWANNEGTNCRVEMNFEALDKHSTLVKISESGWKKEDQKSLDASYGNCMGWTQMLCCLKVYVEDGKNLREFFF</sequence>
<dbReference type="RefSeq" id="WP_148699897.1">
    <property type="nucleotide sequence ID" value="NZ_CP007174.1"/>
</dbReference>
<evidence type="ECO:0000259" key="2">
    <source>
        <dbReference type="Pfam" id="PF08327"/>
    </source>
</evidence>
<accession>A0A075MUS4</accession>
<dbReference type="HOGENOM" id="CLU_109811_1_0_2"/>
<dbReference type="CDD" id="cd08901">
    <property type="entry name" value="SRPBCC_CalC_Aha1-like_8"/>
    <property type="match status" value="1"/>
</dbReference>
<dbReference type="KEGG" id="nev:NTE_00979"/>
<dbReference type="STRING" id="1459636.NTE_00979"/>
<dbReference type="Gene3D" id="3.30.530.20">
    <property type="match status" value="1"/>
</dbReference>
<evidence type="ECO:0000313" key="4">
    <source>
        <dbReference type="Proteomes" id="UP000028194"/>
    </source>
</evidence>
<dbReference type="EMBL" id="CP007174">
    <property type="protein sequence ID" value="AIF83054.1"/>
    <property type="molecule type" value="Genomic_DNA"/>
</dbReference>
<protein>
    <recommendedName>
        <fullName evidence="2">Activator of Hsp90 ATPase homologue 1/2-like C-terminal domain-containing protein</fullName>
    </recommendedName>
</protein>
<comment type="similarity">
    <text evidence="1">Belongs to the AHA1 family.</text>
</comment>
<dbReference type="Pfam" id="PF08327">
    <property type="entry name" value="AHSA1"/>
    <property type="match status" value="1"/>
</dbReference>
<dbReference type="Proteomes" id="UP000028194">
    <property type="component" value="Chromosome"/>
</dbReference>
<feature type="domain" description="Activator of Hsp90 ATPase homologue 1/2-like C-terminal" evidence="2">
    <location>
        <begin position="14"/>
        <end position="136"/>
    </location>
</feature>
<proteinExistence type="inferred from homology"/>
<dbReference type="GeneID" id="41596808"/>